<dbReference type="Pfam" id="PF11150">
    <property type="entry name" value="DUF2927"/>
    <property type="match status" value="1"/>
</dbReference>
<sequence length="452" mass="49518">MRYVVLLLALVLTACSAAPRPAAYPEAAPLPEMRVFPAARPAAPVRANGDLARDFLELSFWLEDGRPLPVFTRFEGPVTLAVAGPAPDIALRDLAILIERLRSEARIDITTTTDLAAANIVVEFLPGRMLATYAPETACFVVPRVGSWTEFRQNRRSGLLDWTTLERRETLSVFIPYDTNPQEIRDCLHEEIAQALGPLNDLYRLSDTIFNDDNFHSVLTGFDMLILRAYYAPELRSGMSRDEVAARLPAILRRINPAGERRGPAADPGETPRDWLGAINVALNPVRRPDRLEAAHYAVGRAQELGWTDSRLALSYFALGRAAAPDSSTLAAAAFLRAGLVWRDLPDAQVHVAHIDMQMAAFALVAGQPQNTVALTDRAMEPAYQAQNAALLASLLMLRATALDDLGRGTEAQADRLDSLGWARYGFGSDEEVRARLAEIASLGRTAGDRAR</sequence>
<evidence type="ECO:0000256" key="1">
    <source>
        <dbReference type="SAM" id="SignalP"/>
    </source>
</evidence>
<dbReference type="EMBL" id="JBHUGH010000038">
    <property type="protein sequence ID" value="MFD1914466.1"/>
    <property type="molecule type" value="Genomic_DNA"/>
</dbReference>
<keyword evidence="1" id="KW-0732">Signal</keyword>
<dbReference type="PROSITE" id="PS51257">
    <property type="entry name" value="PROKAR_LIPOPROTEIN"/>
    <property type="match status" value="1"/>
</dbReference>
<gene>
    <name evidence="2" type="ORF">ACFSGJ_19865</name>
</gene>
<comment type="caution">
    <text evidence="2">The sequence shown here is derived from an EMBL/GenBank/DDBJ whole genome shotgun (WGS) entry which is preliminary data.</text>
</comment>
<evidence type="ECO:0000313" key="2">
    <source>
        <dbReference type="EMBL" id="MFD1914466.1"/>
    </source>
</evidence>
<dbReference type="InterPro" id="IPR021323">
    <property type="entry name" value="DUF2927"/>
</dbReference>
<feature type="chain" id="PRO_5046833553" evidence="1">
    <location>
        <begin position="18"/>
        <end position="452"/>
    </location>
</feature>
<keyword evidence="3" id="KW-1185">Reference proteome</keyword>
<dbReference type="RefSeq" id="WP_390265874.1">
    <property type="nucleotide sequence ID" value="NZ_JBHUGH010000038.1"/>
</dbReference>
<protein>
    <submittedName>
        <fullName evidence="2">DUF2927 domain-containing protein</fullName>
    </submittedName>
</protein>
<name>A0ABW4SA44_9RHOB</name>
<reference evidence="3" key="1">
    <citation type="journal article" date="2019" name="Int. J. Syst. Evol. Microbiol.">
        <title>The Global Catalogue of Microorganisms (GCM) 10K type strain sequencing project: providing services to taxonomists for standard genome sequencing and annotation.</title>
        <authorList>
            <consortium name="The Broad Institute Genomics Platform"/>
            <consortium name="The Broad Institute Genome Sequencing Center for Infectious Disease"/>
            <person name="Wu L."/>
            <person name="Ma J."/>
        </authorList>
    </citation>
    <scope>NUCLEOTIDE SEQUENCE [LARGE SCALE GENOMIC DNA]</scope>
    <source>
        <strain evidence="3">CGMCC 4.7242</strain>
    </source>
</reference>
<accession>A0ABW4SA44</accession>
<evidence type="ECO:0000313" key="3">
    <source>
        <dbReference type="Proteomes" id="UP001597353"/>
    </source>
</evidence>
<organism evidence="2 3">
    <name type="scientific">Halodurantibacterium flavum</name>
    <dbReference type="NCBI Taxonomy" id="1382802"/>
    <lineage>
        <taxon>Bacteria</taxon>
        <taxon>Pseudomonadati</taxon>
        <taxon>Pseudomonadota</taxon>
        <taxon>Alphaproteobacteria</taxon>
        <taxon>Rhodobacterales</taxon>
        <taxon>Paracoccaceae</taxon>
        <taxon>Halodurantibacterium</taxon>
    </lineage>
</organism>
<proteinExistence type="predicted"/>
<dbReference type="Proteomes" id="UP001597353">
    <property type="component" value="Unassembled WGS sequence"/>
</dbReference>
<feature type="signal peptide" evidence="1">
    <location>
        <begin position="1"/>
        <end position="17"/>
    </location>
</feature>